<dbReference type="EC" id="3.1.11.6" evidence="5"/>
<evidence type="ECO:0000256" key="4">
    <source>
        <dbReference type="ARBA" id="ARBA00022839"/>
    </source>
</evidence>
<feature type="domain" description="OB-fold nucleic acid binding" evidence="8">
    <location>
        <begin position="6"/>
        <end position="101"/>
    </location>
</feature>
<evidence type="ECO:0000259" key="8">
    <source>
        <dbReference type="Pfam" id="PF13742"/>
    </source>
</evidence>
<dbReference type="CDD" id="cd04489">
    <property type="entry name" value="ExoVII_LU_OBF"/>
    <property type="match status" value="1"/>
</dbReference>
<dbReference type="Proteomes" id="UP000006094">
    <property type="component" value="Chromosome"/>
</dbReference>
<name>K0AYS7_GOTA9</name>
<dbReference type="eggNOG" id="COG1570">
    <property type="taxonomic scope" value="Bacteria"/>
</dbReference>
<dbReference type="STRING" id="1128398.Curi_c13840"/>
<evidence type="ECO:0000256" key="3">
    <source>
        <dbReference type="ARBA" id="ARBA00022801"/>
    </source>
</evidence>
<dbReference type="GO" id="GO:0008855">
    <property type="term" value="F:exodeoxyribonuclease VII activity"/>
    <property type="evidence" value="ECO:0007669"/>
    <property type="project" value="UniProtKB-UniRule"/>
</dbReference>
<dbReference type="Pfam" id="PF13742">
    <property type="entry name" value="tRNA_anti_2"/>
    <property type="match status" value="1"/>
</dbReference>
<dbReference type="PANTHER" id="PTHR30008">
    <property type="entry name" value="EXODEOXYRIBONUCLEASE 7 LARGE SUBUNIT"/>
    <property type="match status" value="1"/>
</dbReference>
<keyword evidence="3 5" id="KW-0378">Hydrolase</keyword>
<dbReference type="PATRIC" id="fig|1128398.3.peg.1407"/>
<evidence type="ECO:0000256" key="1">
    <source>
        <dbReference type="ARBA" id="ARBA00022490"/>
    </source>
</evidence>
<feature type="domain" description="Exonuclease VII large subunit C-terminal" evidence="7">
    <location>
        <begin position="124"/>
        <end position="312"/>
    </location>
</feature>
<dbReference type="InterPro" id="IPR020579">
    <property type="entry name" value="Exonuc_VII_lsu_C"/>
</dbReference>
<keyword evidence="1 5" id="KW-0963">Cytoplasm</keyword>
<evidence type="ECO:0000256" key="5">
    <source>
        <dbReference type="HAMAP-Rule" id="MF_00378"/>
    </source>
</evidence>
<dbReference type="Pfam" id="PF02601">
    <property type="entry name" value="Exonuc_VII_L"/>
    <property type="match status" value="1"/>
</dbReference>
<dbReference type="EMBL" id="CP003326">
    <property type="protein sequence ID" value="AFS78394.1"/>
    <property type="molecule type" value="Genomic_DNA"/>
</dbReference>
<comment type="subcellular location">
    <subcellularLocation>
        <location evidence="5 6">Cytoplasm</location>
    </subcellularLocation>
</comment>
<gene>
    <name evidence="5 9" type="primary">xseA</name>
    <name evidence="9" type="ordered locus">Curi_c13840</name>
</gene>
<keyword evidence="2 5" id="KW-0540">Nuclease</keyword>
<dbReference type="GO" id="GO:0009318">
    <property type="term" value="C:exodeoxyribonuclease VII complex"/>
    <property type="evidence" value="ECO:0007669"/>
    <property type="project" value="UniProtKB-UniRule"/>
</dbReference>
<dbReference type="KEGG" id="cad:Curi_c13840"/>
<evidence type="ECO:0000259" key="7">
    <source>
        <dbReference type="Pfam" id="PF02601"/>
    </source>
</evidence>
<dbReference type="InterPro" id="IPR025824">
    <property type="entry name" value="OB-fold_nuc-bd_dom"/>
</dbReference>
<reference evidence="9 10" key="1">
    <citation type="journal article" date="2012" name="PLoS ONE">
        <title>The purine-utilizing bacterium Clostridium acidurici 9a: a genome-guided metabolic reconsideration.</title>
        <authorList>
            <person name="Hartwich K."/>
            <person name="Poehlein A."/>
            <person name="Daniel R."/>
        </authorList>
    </citation>
    <scope>NUCLEOTIDE SEQUENCE [LARGE SCALE GENOMIC DNA]</scope>
    <source>
        <strain evidence="10">ATCC 7906 / DSM 604 / BCRC 14475 / CIP 104303 / KCTC 5404 / NCIMB 10678 / 9a</strain>
    </source>
</reference>
<comment type="similarity">
    <text evidence="5 6">Belongs to the XseA family.</text>
</comment>
<keyword evidence="4 5" id="KW-0269">Exonuclease</keyword>
<proteinExistence type="inferred from homology"/>
<evidence type="ECO:0000313" key="10">
    <source>
        <dbReference type="Proteomes" id="UP000006094"/>
    </source>
</evidence>
<dbReference type="HOGENOM" id="CLU_023625_2_0_9"/>
<comment type="function">
    <text evidence="5">Bidirectionally degrades single-stranded DNA into large acid-insoluble oligonucleotides, which are then degraded further into small acid-soluble oligonucleotides.</text>
</comment>
<comment type="catalytic activity">
    <reaction evidence="5 6">
        <text>Exonucleolytic cleavage in either 5'- to 3'- or 3'- to 5'-direction to yield nucleoside 5'-phosphates.</text>
        <dbReference type="EC" id="3.1.11.6"/>
    </reaction>
</comment>
<dbReference type="InterPro" id="IPR003753">
    <property type="entry name" value="Exonuc_VII_L"/>
</dbReference>
<accession>K0AYS7</accession>
<dbReference type="RefSeq" id="WP_014967531.1">
    <property type="nucleotide sequence ID" value="NC_018664.1"/>
</dbReference>
<comment type="subunit">
    <text evidence="5">Heterooligomer composed of large and small subunits.</text>
</comment>
<dbReference type="NCBIfam" id="TIGR00237">
    <property type="entry name" value="xseA"/>
    <property type="match status" value="1"/>
</dbReference>
<dbReference type="GO" id="GO:0005737">
    <property type="term" value="C:cytoplasm"/>
    <property type="evidence" value="ECO:0007669"/>
    <property type="project" value="UniProtKB-SubCell"/>
</dbReference>
<protein>
    <recommendedName>
        <fullName evidence="5">Exodeoxyribonuclease 7 large subunit</fullName>
        <ecNumber evidence="5">3.1.11.6</ecNumber>
    </recommendedName>
    <alternativeName>
        <fullName evidence="5">Exodeoxyribonuclease VII large subunit</fullName>
        <shortName evidence="5">Exonuclease VII large subunit</shortName>
    </alternativeName>
</protein>
<dbReference type="OrthoDB" id="9802795at2"/>
<dbReference type="AlphaFoldDB" id="K0AYS7"/>
<evidence type="ECO:0000313" key="9">
    <source>
        <dbReference type="EMBL" id="AFS78394.1"/>
    </source>
</evidence>
<organism evidence="9 10">
    <name type="scientific">Gottschalkia acidurici (strain ATCC 7906 / DSM 604 / BCRC 14475 / CIP 104303 / KCTC 5404 / NCIMB 10678 / 9a)</name>
    <name type="common">Clostridium acidurici</name>
    <dbReference type="NCBI Taxonomy" id="1128398"/>
    <lineage>
        <taxon>Bacteria</taxon>
        <taxon>Bacillati</taxon>
        <taxon>Bacillota</taxon>
        <taxon>Tissierellia</taxon>
        <taxon>Tissierellales</taxon>
        <taxon>Gottschalkiaceae</taxon>
        <taxon>Gottschalkia</taxon>
    </lineage>
</organism>
<evidence type="ECO:0000256" key="2">
    <source>
        <dbReference type="ARBA" id="ARBA00022722"/>
    </source>
</evidence>
<dbReference type="PANTHER" id="PTHR30008:SF0">
    <property type="entry name" value="EXODEOXYRIBONUCLEASE 7 LARGE SUBUNIT"/>
    <property type="match status" value="1"/>
</dbReference>
<dbReference type="GO" id="GO:0003676">
    <property type="term" value="F:nucleic acid binding"/>
    <property type="evidence" value="ECO:0007669"/>
    <property type="project" value="InterPro"/>
</dbReference>
<sequence>MELKPLKVSELNQYIKRIIISDPILYNISVEGEISNFKHHHNGHMYFTIKDEKSKVKCIMFSEDNNILDFIPEDGMNVYITGYVSVYDREGSYQLYIKKMRKKGLGELYEAFQKLKLSLEKQGLFKEDNKKTIPYMPRKVGIVTSSTGAAVRDIITTIKRRMRTIDILIYQVMVQGDKAHIDICKGIKYFNSRNDIDVLIIGRGGGSIEELWAFNEESIAREIYDSKIPVISAVGHETDFTIADFVADIRASTPSVAAEIATPSVDSIKYKMDSLLNNLIMNYSKIVESKRKDIELLKKEIIINSPVYKTKESEIKLKVLYKDLVEKMSMKINLEKNDLREKSNKLNALSPLSVLNRGYNIAINEQSKTVKSINDIEQGEKLELIFQDGNVNVKIVSVESKVNNYE</sequence>
<dbReference type="GO" id="GO:0006308">
    <property type="term" value="P:DNA catabolic process"/>
    <property type="evidence" value="ECO:0007669"/>
    <property type="project" value="UniProtKB-UniRule"/>
</dbReference>
<keyword evidence="10" id="KW-1185">Reference proteome</keyword>
<dbReference type="HAMAP" id="MF_00378">
    <property type="entry name" value="Exonuc_7_L"/>
    <property type="match status" value="1"/>
</dbReference>
<evidence type="ECO:0000256" key="6">
    <source>
        <dbReference type="RuleBase" id="RU004355"/>
    </source>
</evidence>